<dbReference type="InterPro" id="IPR012940">
    <property type="entry name" value="NABP"/>
</dbReference>
<dbReference type="AlphaFoldDB" id="A0A843VU89"/>
<keyword evidence="2" id="KW-0810">Translation regulation</keyword>
<evidence type="ECO:0000313" key="7">
    <source>
        <dbReference type="Proteomes" id="UP000652761"/>
    </source>
</evidence>
<evidence type="ECO:0000256" key="1">
    <source>
        <dbReference type="ARBA" id="ARBA00022737"/>
    </source>
</evidence>
<feature type="region of interest" description="Disordered" evidence="4">
    <location>
        <begin position="150"/>
        <end position="188"/>
    </location>
</feature>
<feature type="repeat" description="Pumilio" evidence="3">
    <location>
        <begin position="849"/>
        <end position="884"/>
    </location>
</feature>
<evidence type="ECO:0000256" key="4">
    <source>
        <dbReference type="SAM" id="MobiDB-lite"/>
    </source>
</evidence>
<dbReference type="Pfam" id="PF00806">
    <property type="entry name" value="PUF"/>
    <property type="match status" value="9"/>
</dbReference>
<dbReference type="SMART" id="SM00025">
    <property type="entry name" value="Pumilio"/>
    <property type="match status" value="8"/>
</dbReference>
<feature type="repeat" description="Pumilio" evidence="3">
    <location>
        <begin position="885"/>
        <end position="920"/>
    </location>
</feature>
<dbReference type="Pfam" id="PF07990">
    <property type="entry name" value="NABP"/>
    <property type="match status" value="1"/>
</dbReference>
<organism evidence="6 7">
    <name type="scientific">Colocasia esculenta</name>
    <name type="common">Wild taro</name>
    <name type="synonym">Arum esculentum</name>
    <dbReference type="NCBI Taxonomy" id="4460"/>
    <lineage>
        <taxon>Eukaryota</taxon>
        <taxon>Viridiplantae</taxon>
        <taxon>Streptophyta</taxon>
        <taxon>Embryophyta</taxon>
        <taxon>Tracheophyta</taxon>
        <taxon>Spermatophyta</taxon>
        <taxon>Magnoliopsida</taxon>
        <taxon>Liliopsida</taxon>
        <taxon>Araceae</taxon>
        <taxon>Aroideae</taxon>
        <taxon>Colocasieae</taxon>
        <taxon>Colocasia</taxon>
    </lineage>
</organism>
<feature type="repeat" description="Pumilio" evidence="3">
    <location>
        <begin position="741"/>
        <end position="776"/>
    </location>
</feature>
<gene>
    <name evidence="6" type="ORF">Taro_030519</name>
</gene>
<keyword evidence="1" id="KW-0677">Repeat</keyword>
<proteinExistence type="predicted"/>
<dbReference type="OrthoDB" id="668540at2759"/>
<dbReference type="InterPro" id="IPR033712">
    <property type="entry name" value="Pumilio_RNA-bd"/>
</dbReference>
<dbReference type="EMBL" id="NMUH01002103">
    <property type="protein sequence ID" value="MQL97817.1"/>
    <property type="molecule type" value="Genomic_DNA"/>
</dbReference>
<protein>
    <recommendedName>
        <fullName evidence="5">PUM-HD domain-containing protein</fullName>
    </recommendedName>
</protein>
<dbReference type="GO" id="GO:0003729">
    <property type="term" value="F:mRNA binding"/>
    <property type="evidence" value="ECO:0007669"/>
    <property type="project" value="TreeGrafter"/>
</dbReference>
<feature type="repeat" description="Pumilio" evidence="3">
    <location>
        <begin position="813"/>
        <end position="848"/>
    </location>
</feature>
<dbReference type="InterPro" id="IPR033133">
    <property type="entry name" value="PUM-HD"/>
</dbReference>
<evidence type="ECO:0000256" key="3">
    <source>
        <dbReference type="PROSITE-ProRule" id="PRU00317"/>
    </source>
</evidence>
<dbReference type="Gene3D" id="1.25.10.10">
    <property type="entry name" value="Leucine-rich Repeat Variant"/>
    <property type="match status" value="1"/>
</dbReference>
<dbReference type="InterPro" id="IPR016024">
    <property type="entry name" value="ARM-type_fold"/>
</dbReference>
<comment type="caution">
    <text evidence="6">The sequence shown here is derived from an EMBL/GenBank/DDBJ whole genome shotgun (WGS) entry which is preliminary data.</text>
</comment>
<feature type="compositionally biased region" description="Basic and acidic residues" evidence="4">
    <location>
        <begin position="176"/>
        <end position="186"/>
    </location>
</feature>
<dbReference type="Proteomes" id="UP000652761">
    <property type="component" value="Unassembled WGS sequence"/>
</dbReference>
<evidence type="ECO:0000256" key="2">
    <source>
        <dbReference type="ARBA" id="ARBA00022845"/>
    </source>
</evidence>
<dbReference type="PROSITE" id="PS50302">
    <property type="entry name" value="PUM"/>
    <property type="match status" value="8"/>
</dbReference>
<dbReference type="PANTHER" id="PTHR12537:SF187">
    <property type="entry name" value="OS04G0276200 PROTEIN"/>
    <property type="match status" value="1"/>
</dbReference>
<accession>A0A843VU89</accession>
<dbReference type="CDD" id="cd07920">
    <property type="entry name" value="Pumilio"/>
    <property type="match status" value="1"/>
</dbReference>
<feature type="compositionally biased region" description="Basic and acidic residues" evidence="4">
    <location>
        <begin position="151"/>
        <end position="162"/>
    </location>
</feature>
<feature type="domain" description="PUM-HD" evidence="5">
    <location>
        <begin position="721"/>
        <end position="1076"/>
    </location>
</feature>
<dbReference type="InterPro" id="IPR001313">
    <property type="entry name" value="Pumilio_RNA-bd_rpt"/>
</dbReference>
<evidence type="ECO:0000259" key="5">
    <source>
        <dbReference type="PROSITE" id="PS50303"/>
    </source>
</evidence>
<evidence type="ECO:0000313" key="6">
    <source>
        <dbReference type="EMBL" id="MQL97817.1"/>
    </source>
</evidence>
<feature type="repeat" description="Pumilio" evidence="3">
    <location>
        <begin position="973"/>
        <end position="1008"/>
    </location>
</feature>
<dbReference type="PROSITE" id="PS50303">
    <property type="entry name" value="PUM_HD"/>
    <property type="match status" value="1"/>
</dbReference>
<dbReference type="SUPFAM" id="SSF48371">
    <property type="entry name" value="ARM repeat"/>
    <property type="match status" value="1"/>
</dbReference>
<feature type="repeat" description="Pumilio" evidence="3">
    <location>
        <begin position="1009"/>
        <end position="1050"/>
    </location>
</feature>
<feature type="repeat" description="Pumilio" evidence="3">
    <location>
        <begin position="922"/>
        <end position="944"/>
    </location>
</feature>
<sequence>MVTESLRMLSDMGMRAMIGSGGGGGEGFSGEDAGKELGMLLREQRRQEASDRERELNLYRSGSAPPTVEGSITAVGRLFGAEGGPGFAEFARNGNGFLSEEELRSDPAYLSYYYSHVNLNPRLPPPVLSKEDWRFTQRLQAGSSVVGGIGDQRKVGRADEGGSRSLFSMQPGFNPQKEEREADSRKMAASGEWLDKGSDGLIGLSGLALGGRQKSIADIFQDDLGCSASVSRHPSRPASRNAFDDSVESLGSIEAQVANLHNELASVDNLRASGTLQVTGGQPVGSSISHSFASVVGSSLSRSNTPDPQLVARAPSPCLPPVGVRIGATDKKTDNGSNSFNAVSSGISEPVDIVTALSGMNLSRVGVLDNNKHAQAQTKLQKEVEDHQNFLFDFQGRQSNIKQHPYLKKSASGHMNISSAPQSIKSHNNDLGRNTGDIGDLGNTVLMPEVIGDVHKSSGSAASSFLKPPSFSSPGGSPVHYQNTDTANEVFTSYGLSGYSLNPTLSSMVANQLGAGNLLHLFQNSASASAIGSLCMDSRLVGAGFSAGPNLAGVDHLPNLNRIGNYADAAAALQMPLMDPTYLQYLRTAEYAAQVANNFTDPSIDRSYMGNSYLDVVGLQNIQKAYLNSLLSSQKQYGMPFSGKVGGLNHGYYGNSAFGLGMSYTGSPLASPILPGSPVGPGSPLRHGDRNVRFPTGMRNLGGGVLGSWRSDGGGSFDDGFASSLLEEFKSNKAKCFELSEISGHVVEFSADQYGSRFIQQKLETATTEEKNMVFEEIMPQALSLMTDVFGNYVIQKFFEHGTAAQRRELADQLTGHVLTLSLQMYGCRVIQKAIEVVDLDQQTKMVAELEGHVMRCVRDQNGNHVIQKCIECIPQDAIQFIVSSFYDQVVTLSTHPYGCRVIQRVLEYCDDPKTQRIMMDEILQSVCMLAQDQYGNYVVQFLLLFHLFCSLILSQHVLEHGKPHERSSIIKKLSGQIVQMSQQKFASNVVEKCLTFGSPAERQILVNEMLGTTDENEPLQAMMKDQFGNYVVQKVLETSDDQQRELILSRIKAHLTALKKYTYGKHIVARVEKLVTAGGLKV</sequence>
<dbReference type="GO" id="GO:0006417">
    <property type="term" value="P:regulation of translation"/>
    <property type="evidence" value="ECO:0007669"/>
    <property type="project" value="UniProtKB-KW"/>
</dbReference>
<reference evidence="6" key="1">
    <citation type="submission" date="2017-07" db="EMBL/GenBank/DDBJ databases">
        <title>Taro Niue Genome Assembly and Annotation.</title>
        <authorList>
            <person name="Atibalentja N."/>
            <person name="Keating K."/>
            <person name="Fields C.J."/>
        </authorList>
    </citation>
    <scope>NUCLEOTIDE SEQUENCE</scope>
    <source>
        <strain evidence="6">Niue_2</strain>
        <tissue evidence="6">Leaf</tissue>
    </source>
</reference>
<dbReference type="InterPro" id="IPR011989">
    <property type="entry name" value="ARM-like"/>
</dbReference>
<name>A0A843VU89_COLES</name>
<feature type="repeat" description="Pumilio" evidence="3">
    <location>
        <begin position="777"/>
        <end position="812"/>
    </location>
</feature>
<dbReference type="GO" id="GO:0005737">
    <property type="term" value="C:cytoplasm"/>
    <property type="evidence" value="ECO:0007669"/>
    <property type="project" value="TreeGrafter"/>
</dbReference>
<dbReference type="PANTHER" id="PTHR12537">
    <property type="entry name" value="RNA BINDING PROTEIN PUMILIO-RELATED"/>
    <property type="match status" value="1"/>
</dbReference>
<keyword evidence="7" id="KW-1185">Reference proteome</keyword>